<dbReference type="EMBL" id="JAUEDM010000006">
    <property type="protein sequence ID" value="KAK3315426.1"/>
    <property type="molecule type" value="Genomic_DNA"/>
</dbReference>
<reference evidence="1" key="1">
    <citation type="journal article" date="2023" name="Mol. Phylogenet. Evol.">
        <title>Genome-scale phylogeny and comparative genomics of the fungal order Sordariales.</title>
        <authorList>
            <person name="Hensen N."/>
            <person name="Bonometti L."/>
            <person name="Westerberg I."/>
            <person name="Brannstrom I.O."/>
            <person name="Guillou S."/>
            <person name="Cros-Aarteil S."/>
            <person name="Calhoun S."/>
            <person name="Haridas S."/>
            <person name="Kuo A."/>
            <person name="Mondo S."/>
            <person name="Pangilinan J."/>
            <person name="Riley R."/>
            <person name="LaButti K."/>
            <person name="Andreopoulos B."/>
            <person name="Lipzen A."/>
            <person name="Chen C."/>
            <person name="Yan M."/>
            <person name="Daum C."/>
            <person name="Ng V."/>
            <person name="Clum A."/>
            <person name="Steindorff A."/>
            <person name="Ohm R.A."/>
            <person name="Martin F."/>
            <person name="Silar P."/>
            <person name="Natvig D.O."/>
            <person name="Lalanne C."/>
            <person name="Gautier V."/>
            <person name="Ament-Velasquez S.L."/>
            <person name="Kruys A."/>
            <person name="Hutchinson M.I."/>
            <person name="Powell A.J."/>
            <person name="Barry K."/>
            <person name="Miller A.N."/>
            <person name="Grigoriev I.V."/>
            <person name="Debuchy R."/>
            <person name="Gladieux P."/>
            <person name="Hiltunen Thoren M."/>
            <person name="Johannesson H."/>
        </authorList>
    </citation>
    <scope>NUCLEOTIDE SEQUENCE</scope>
    <source>
        <strain evidence="1">CBS 118394</strain>
    </source>
</reference>
<gene>
    <name evidence="1" type="ORF">B0H66DRAFT_536296</name>
</gene>
<dbReference type="Proteomes" id="UP001283341">
    <property type="component" value="Unassembled WGS sequence"/>
</dbReference>
<comment type="caution">
    <text evidence="1">The sequence shown here is derived from an EMBL/GenBank/DDBJ whole genome shotgun (WGS) entry which is preliminary data.</text>
</comment>
<evidence type="ECO:0008006" key="3">
    <source>
        <dbReference type="Google" id="ProtNLM"/>
    </source>
</evidence>
<name>A0AAE0I0N1_9PEZI</name>
<proteinExistence type="predicted"/>
<evidence type="ECO:0000313" key="1">
    <source>
        <dbReference type="EMBL" id="KAK3315426.1"/>
    </source>
</evidence>
<evidence type="ECO:0000313" key="2">
    <source>
        <dbReference type="Proteomes" id="UP001283341"/>
    </source>
</evidence>
<keyword evidence="2" id="KW-1185">Reference proteome</keyword>
<protein>
    <recommendedName>
        <fullName evidence="3">Ankyrin repeat protein</fullName>
    </recommendedName>
</protein>
<accession>A0AAE0I0N1</accession>
<sequence length="352" mass="39948">MTLNWRLTGHSAEFSRISSSCSKKGLGPKTPDPNDERLANSQFLLARPVSRRLRNGASTSFPHQSESSMQAPSFVPPPSPFEMFMNYQGPFGFVLLHRRFLTVLKLLVRHRALKSSTGEQLAKHDWFEVCLDEYFLPNVCFWNRSPGADSTPEEINAVDRATLDNAWNDFLSTVLESPSHHQDLNELLYSYITTKRALALAGRKIDLARVTVSRLIQAGADINYRPALGGPTALHVLCSSYVDRPVHQTYGSIYADWDRPQEGHFIRFLVGGCHADPTLEWEGKTPISIASDRLNDTTDMWHPDDKIRIKKYGSAKGYDAAAAQSRYKERYWARYAYKNREVDSDFGEELEK</sequence>
<reference evidence="1" key="2">
    <citation type="submission" date="2023-06" db="EMBL/GenBank/DDBJ databases">
        <authorList>
            <consortium name="Lawrence Berkeley National Laboratory"/>
            <person name="Haridas S."/>
            <person name="Hensen N."/>
            <person name="Bonometti L."/>
            <person name="Westerberg I."/>
            <person name="Brannstrom I.O."/>
            <person name="Guillou S."/>
            <person name="Cros-Aarteil S."/>
            <person name="Calhoun S."/>
            <person name="Kuo A."/>
            <person name="Mondo S."/>
            <person name="Pangilinan J."/>
            <person name="Riley R."/>
            <person name="Labutti K."/>
            <person name="Andreopoulos B."/>
            <person name="Lipzen A."/>
            <person name="Chen C."/>
            <person name="Yanf M."/>
            <person name="Daum C."/>
            <person name="Ng V."/>
            <person name="Clum A."/>
            <person name="Steindorff A."/>
            <person name="Ohm R."/>
            <person name="Martin F."/>
            <person name="Silar P."/>
            <person name="Natvig D."/>
            <person name="Lalanne C."/>
            <person name="Gautier V."/>
            <person name="Ament-Velasquez S.L."/>
            <person name="Kruys A."/>
            <person name="Hutchinson M.I."/>
            <person name="Powell A.J."/>
            <person name="Barry K."/>
            <person name="Miller A.N."/>
            <person name="Grigoriev I.V."/>
            <person name="Debuchy R."/>
            <person name="Gladieux P."/>
            <person name="Thoren M.H."/>
            <person name="Johannesson H."/>
        </authorList>
    </citation>
    <scope>NUCLEOTIDE SEQUENCE</scope>
    <source>
        <strain evidence="1">CBS 118394</strain>
    </source>
</reference>
<organism evidence="1 2">
    <name type="scientific">Apodospora peruviana</name>
    <dbReference type="NCBI Taxonomy" id="516989"/>
    <lineage>
        <taxon>Eukaryota</taxon>
        <taxon>Fungi</taxon>
        <taxon>Dikarya</taxon>
        <taxon>Ascomycota</taxon>
        <taxon>Pezizomycotina</taxon>
        <taxon>Sordariomycetes</taxon>
        <taxon>Sordariomycetidae</taxon>
        <taxon>Sordariales</taxon>
        <taxon>Lasiosphaeriaceae</taxon>
        <taxon>Apodospora</taxon>
    </lineage>
</organism>
<dbReference type="AlphaFoldDB" id="A0AAE0I0N1"/>